<accession>A0A8S1WWA5</accession>
<reference evidence="2" key="1">
    <citation type="submission" date="2021-01" db="EMBL/GenBank/DDBJ databases">
        <authorList>
            <consortium name="Genoscope - CEA"/>
            <person name="William W."/>
        </authorList>
    </citation>
    <scope>NUCLEOTIDE SEQUENCE</scope>
</reference>
<dbReference type="Pfam" id="PF24882">
    <property type="entry name" value="WHD_ORC2"/>
    <property type="match status" value="1"/>
</dbReference>
<dbReference type="InterPro" id="IPR056773">
    <property type="entry name" value="WHD_ORC2"/>
</dbReference>
<evidence type="ECO:0000259" key="1">
    <source>
        <dbReference type="Pfam" id="PF24882"/>
    </source>
</evidence>
<comment type="caution">
    <text evidence="2">The sequence shown here is derived from an EMBL/GenBank/DDBJ whole genome shotgun (WGS) entry which is preliminary data.</text>
</comment>
<dbReference type="AlphaFoldDB" id="A0A8S1WWA5"/>
<evidence type="ECO:0000313" key="3">
    <source>
        <dbReference type="Proteomes" id="UP000683925"/>
    </source>
</evidence>
<feature type="domain" description="Origin recognition complex subunit 2 winged-helix" evidence="1">
    <location>
        <begin position="19"/>
        <end position="63"/>
    </location>
</feature>
<protein>
    <recommendedName>
        <fullName evidence="1">Origin recognition complex subunit 2 winged-helix domain-containing protein</fullName>
    </recommendedName>
</protein>
<proteinExistence type="predicted"/>
<sequence length="86" mass="10103">MTQILKNIAMYFVGNEFESRDGLNFQDLYDVLLDEMIVSSKIQLKENLKELMAHKIIIEKGGKHTMQYSNTILQELSQEFDEVFKQ</sequence>
<dbReference type="Proteomes" id="UP000683925">
    <property type="component" value="Unassembled WGS sequence"/>
</dbReference>
<name>A0A8S1WWA5_PAROT</name>
<organism evidence="2 3">
    <name type="scientific">Paramecium octaurelia</name>
    <dbReference type="NCBI Taxonomy" id="43137"/>
    <lineage>
        <taxon>Eukaryota</taxon>
        <taxon>Sar</taxon>
        <taxon>Alveolata</taxon>
        <taxon>Ciliophora</taxon>
        <taxon>Intramacronucleata</taxon>
        <taxon>Oligohymenophorea</taxon>
        <taxon>Peniculida</taxon>
        <taxon>Parameciidae</taxon>
        <taxon>Paramecium</taxon>
    </lineage>
</organism>
<dbReference type="EMBL" id="CAJJDP010000106">
    <property type="protein sequence ID" value="CAD8194133.1"/>
    <property type="molecule type" value="Genomic_DNA"/>
</dbReference>
<evidence type="ECO:0000313" key="2">
    <source>
        <dbReference type="EMBL" id="CAD8194133.1"/>
    </source>
</evidence>
<keyword evidence="3" id="KW-1185">Reference proteome</keyword>
<gene>
    <name evidence="2" type="ORF">POCTA_138.1.T1060078</name>
</gene>
<dbReference type="OrthoDB" id="289308at2759"/>